<dbReference type="SUPFAM" id="SSF82171">
    <property type="entry name" value="DPP6 N-terminal domain-like"/>
    <property type="match status" value="1"/>
</dbReference>
<name>A0A401ZZY5_9CHLR</name>
<evidence type="ECO:0000313" key="3">
    <source>
        <dbReference type="Proteomes" id="UP000287352"/>
    </source>
</evidence>
<comment type="caution">
    <text evidence="2">The sequence shown here is derived from an EMBL/GenBank/DDBJ whole genome shotgun (WGS) entry which is preliminary data.</text>
</comment>
<dbReference type="OrthoDB" id="164839at2"/>
<sequence>MKFPPNRNLNIMAFSMITCLFFFFTACAQQPSEGGSGISGLPTSVATPQTNCPAEHVARAAIMPELAAGKKQNLVYVYNHGFTASTLRRYEPATKSKTDILSVPNGSIYDAIVSPDGAWVLFSIQMDGQSGSQIQLVRIDGLYRQTLSCIQFIPGQLQFSPDQKMIAFTGEGAGAGIYSLNIATGGPIVTTFGYLHIVDWADNTHVYAASIPHQSVKPPTLMLVDITQANKTTDMDKPDTACIQYAFSLDKKQLFRVTCTLNDANEITGPSTISVKPVNGGSFHTIYTVADGSIGKIHAIADKTLLLYGKALFGRHNETNAGFWKIDTDGRNPTLLLDTGAAQQPDFDGIAQWSIVSRDGTHFAGTVLDADGVTTKIFVQLLSSDHSTLDASIEIASVASSAGDISIAGWTTV</sequence>
<dbReference type="RefSeq" id="WP_126580060.1">
    <property type="nucleotide sequence ID" value="NZ_BIFR01000001.1"/>
</dbReference>
<evidence type="ECO:0000256" key="1">
    <source>
        <dbReference type="SAM" id="SignalP"/>
    </source>
</evidence>
<dbReference type="Proteomes" id="UP000287352">
    <property type="component" value="Unassembled WGS sequence"/>
</dbReference>
<accession>A0A401ZZY5</accession>
<feature type="chain" id="PRO_5019062450" description="Lipoprotein LpqB beta-propeller domain-containing protein" evidence="1">
    <location>
        <begin position="29"/>
        <end position="413"/>
    </location>
</feature>
<evidence type="ECO:0008006" key="4">
    <source>
        <dbReference type="Google" id="ProtNLM"/>
    </source>
</evidence>
<keyword evidence="1" id="KW-0732">Signal</keyword>
<dbReference type="EMBL" id="BIFR01000001">
    <property type="protein sequence ID" value="GCE12438.1"/>
    <property type="molecule type" value="Genomic_DNA"/>
</dbReference>
<evidence type="ECO:0000313" key="2">
    <source>
        <dbReference type="EMBL" id="GCE12438.1"/>
    </source>
</evidence>
<dbReference type="InterPro" id="IPR011042">
    <property type="entry name" value="6-blade_b-propeller_TolB-like"/>
</dbReference>
<organism evidence="2 3">
    <name type="scientific">Tengunoibacter tsumagoiensis</name>
    <dbReference type="NCBI Taxonomy" id="2014871"/>
    <lineage>
        <taxon>Bacteria</taxon>
        <taxon>Bacillati</taxon>
        <taxon>Chloroflexota</taxon>
        <taxon>Ktedonobacteria</taxon>
        <taxon>Ktedonobacterales</taxon>
        <taxon>Dictyobacteraceae</taxon>
        <taxon>Tengunoibacter</taxon>
    </lineage>
</organism>
<feature type="signal peptide" evidence="1">
    <location>
        <begin position="1"/>
        <end position="28"/>
    </location>
</feature>
<dbReference type="AlphaFoldDB" id="A0A401ZZY5"/>
<reference evidence="3" key="1">
    <citation type="submission" date="2018-12" db="EMBL/GenBank/DDBJ databases">
        <title>Tengunoibacter tsumagoiensis gen. nov., sp. nov., Dictyobacter kobayashii sp. nov., D. alpinus sp. nov., and D. joshuensis sp. nov. and description of Dictyobacteraceae fam. nov. within the order Ktedonobacterales isolated from Tengu-no-mugimeshi.</title>
        <authorList>
            <person name="Wang C.M."/>
            <person name="Zheng Y."/>
            <person name="Sakai Y."/>
            <person name="Toyoda A."/>
            <person name="Minakuchi Y."/>
            <person name="Abe K."/>
            <person name="Yokota A."/>
            <person name="Yabe S."/>
        </authorList>
    </citation>
    <scope>NUCLEOTIDE SEQUENCE [LARGE SCALE GENOMIC DNA]</scope>
    <source>
        <strain evidence="3">Uno3</strain>
    </source>
</reference>
<protein>
    <recommendedName>
        <fullName evidence="4">Lipoprotein LpqB beta-propeller domain-containing protein</fullName>
    </recommendedName>
</protein>
<gene>
    <name evidence="2" type="ORF">KTT_22970</name>
</gene>
<dbReference type="Gene3D" id="2.120.10.30">
    <property type="entry name" value="TolB, C-terminal domain"/>
    <property type="match status" value="1"/>
</dbReference>
<keyword evidence="3" id="KW-1185">Reference proteome</keyword>
<dbReference type="PROSITE" id="PS51257">
    <property type="entry name" value="PROKAR_LIPOPROTEIN"/>
    <property type="match status" value="1"/>
</dbReference>
<proteinExistence type="predicted"/>